<gene>
    <name evidence="1" type="ORF">M378DRAFT_159791</name>
</gene>
<evidence type="ECO:0000313" key="2">
    <source>
        <dbReference type="Proteomes" id="UP000054549"/>
    </source>
</evidence>
<dbReference type="InParanoid" id="A0A0C2SVA9"/>
<proteinExistence type="predicted"/>
<name>A0A0C2SVA9_AMAMK</name>
<keyword evidence="2" id="KW-1185">Reference proteome</keyword>
<evidence type="ECO:0000313" key="1">
    <source>
        <dbReference type="EMBL" id="KIL67375.1"/>
    </source>
</evidence>
<dbReference type="Proteomes" id="UP000054549">
    <property type="component" value="Unassembled WGS sequence"/>
</dbReference>
<organism evidence="1 2">
    <name type="scientific">Amanita muscaria (strain Koide BX008)</name>
    <dbReference type="NCBI Taxonomy" id="946122"/>
    <lineage>
        <taxon>Eukaryota</taxon>
        <taxon>Fungi</taxon>
        <taxon>Dikarya</taxon>
        <taxon>Basidiomycota</taxon>
        <taxon>Agaricomycotina</taxon>
        <taxon>Agaricomycetes</taxon>
        <taxon>Agaricomycetidae</taxon>
        <taxon>Agaricales</taxon>
        <taxon>Pluteineae</taxon>
        <taxon>Amanitaceae</taxon>
        <taxon>Amanita</taxon>
    </lineage>
</organism>
<dbReference type="AlphaFoldDB" id="A0A0C2SVA9"/>
<accession>A0A0C2SVA9</accession>
<sequence length="70" mass="8031">MTISQKSSHKILIRPKSALQERQVAVEDESARCQNLISSTYMLVQLGLLGRSSIFDLMQLELECARDMYR</sequence>
<reference evidence="1 2" key="1">
    <citation type="submission" date="2014-04" db="EMBL/GenBank/DDBJ databases">
        <title>Evolutionary Origins and Diversification of the Mycorrhizal Mutualists.</title>
        <authorList>
            <consortium name="DOE Joint Genome Institute"/>
            <consortium name="Mycorrhizal Genomics Consortium"/>
            <person name="Kohler A."/>
            <person name="Kuo A."/>
            <person name="Nagy L.G."/>
            <person name="Floudas D."/>
            <person name="Copeland A."/>
            <person name="Barry K.W."/>
            <person name="Cichocki N."/>
            <person name="Veneault-Fourrey C."/>
            <person name="LaButti K."/>
            <person name="Lindquist E.A."/>
            <person name="Lipzen A."/>
            <person name="Lundell T."/>
            <person name="Morin E."/>
            <person name="Murat C."/>
            <person name="Riley R."/>
            <person name="Ohm R."/>
            <person name="Sun H."/>
            <person name="Tunlid A."/>
            <person name="Henrissat B."/>
            <person name="Grigoriev I.V."/>
            <person name="Hibbett D.S."/>
            <person name="Martin F."/>
        </authorList>
    </citation>
    <scope>NUCLEOTIDE SEQUENCE [LARGE SCALE GENOMIC DNA]</scope>
    <source>
        <strain evidence="1 2">Koide BX008</strain>
    </source>
</reference>
<dbReference type="HOGENOM" id="CLU_2757241_0_0_1"/>
<dbReference type="EMBL" id="KN818232">
    <property type="protein sequence ID" value="KIL67375.1"/>
    <property type="molecule type" value="Genomic_DNA"/>
</dbReference>
<protein>
    <submittedName>
        <fullName evidence="1">Uncharacterized protein</fullName>
    </submittedName>
</protein>